<organism evidence="1 2">
    <name type="scientific">Sphaerobolus stellatus (strain SS14)</name>
    <dbReference type="NCBI Taxonomy" id="990650"/>
    <lineage>
        <taxon>Eukaryota</taxon>
        <taxon>Fungi</taxon>
        <taxon>Dikarya</taxon>
        <taxon>Basidiomycota</taxon>
        <taxon>Agaricomycotina</taxon>
        <taxon>Agaricomycetes</taxon>
        <taxon>Phallomycetidae</taxon>
        <taxon>Geastrales</taxon>
        <taxon>Sphaerobolaceae</taxon>
        <taxon>Sphaerobolus</taxon>
    </lineage>
</organism>
<dbReference type="OrthoDB" id="3261031at2759"/>
<sequence>MVFTAGVKTNGRCKSENCINKSISGLKSTAKELFDALNEHTAAQSGKEQECVRVPIRLLREHAGPKAVHTSYQQMQLSMFYQVEAVQLPPGLHNWGMHDTFSNDNRCISSDWLFRIIHDRGLQIQEVFHVVHMSSGTSHMLAVLDQEYGAYICDCCMGCNLGILCRHFFAVWVNVQDTVFHLWHIQLI</sequence>
<gene>
    <name evidence="1" type="ORF">M422DRAFT_60564</name>
</gene>
<dbReference type="HOGENOM" id="CLU_095772_0_0_1"/>
<evidence type="ECO:0000313" key="2">
    <source>
        <dbReference type="Proteomes" id="UP000054279"/>
    </source>
</evidence>
<name>A0A0C9UBT6_SPHS4</name>
<accession>A0A0C9UBT6</accession>
<proteinExistence type="predicted"/>
<dbReference type="EMBL" id="KN837143">
    <property type="protein sequence ID" value="KIJ40588.1"/>
    <property type="molecule type" value="Genomic_DNA"/>
</dbReference>
<dbReference type="Proteomes" id="UP000054279">
    <property type="component" value="Unassembled WGS sequence"/>
</dbReference>
<reference evidence="1 2" key="1">
    <citation type="submission" date="2014-06" db="EMBL/GenBank/DDBJ databases">
        <title>Evolutionary Origins and Diversification of the Mycorrhizal Mutualists.</title>
        <authorList>
            <consortium name="DOE Joint Genome Institute"/>
            <consortium name="Mycorrhizal Genomics Consortium"/>
            <person name="Kohler A."/>
            <person name="Kuo A."/>
            <person name="Nagy L.G."/>
            <person name="Floudas D."/>
            <person name="Copeland A."/>
            <person name="Barry K.W."/>
            <person name="Cichocki N."/>
            <person name="Veneault-Fourrey C."/>
            <person name="LaButti K."/>
            <person name="Lindquist E.A."/>
            <person name="Lipzen A."/>
            <person name="Lundell T."/>
            <person name="Morin E."/>
            <person name="Murat C."/>
            <person name="Riley R."/>
            <person name="Ohm R."/>
            <person name="Sun H."/>
            <person name="Tunlid A."/>
            <person name="Henrissat B."/>
            <person name="Grigoriev I.V."/>
            <person name="Hibbett D.S."/>
            <person name="Martin F."/>
        </authorList>
    </citation>
    <scope>NUCLEOTIDE SEQUENCE [LARGE SCALE GENOMIC DNA]</scope>
    <source>
        <strain evidence="1 2">SS14</strain>
    </source>
</reference>
<dbReference type="AlphaFoldDB" id="A0A0C9UBT6"/>
<protein>
    <recommendedName>
        <fullName evidence="3">SWIM-type domain-containing protein</fullName>
    </recommendedName>
</protein>
<keyword evidence="2" id="KW-1185">Reference proteome</keyword>
<evidence type="ECO:0000313" key="1">
    <source>
        <dbReference type="EMBL" id="KIJ40588.1"/>
    </source>
</evidence>
<evidence type="ECO:0008006" key="3">
    <source>
        <dbReference type="Google" id="ProtNLM"/>
    </source>
</evidence>